<feature type="compositionally biased region" description="Polar residues" evidence="1">
    <location>
        <begin position="73"/>
        <end position="89"/>
    </location>
</feature>
<organism evidence="3 4">
    <name type="scientific">Dryococelus australis</name>
    <dbReference type="NCBI Taxonomy" id="614101"/>
    <lineage>
        <taxon>Eukaryota</taxon>
        <taxon>Metazoa</taxon>
        <taxon>Ecdysozoa</taxon>
        <taxon>Arthropoda</taxon>
        <taxon>Hexapoda</taxon>
        <taxon>Insecta</taxon>
        <taxon>Pterygota</taxon>
        <taxon>Neoptera</taxon>
        <taxon>Polyneoptera</taxon>
        <taxon>Phasmatodea</taxon>
        <taxon>Verophasmatodea</taxon>
        <taxon>Anareolatae</taxon>
        <taxon>Phasmatidae</taxon>
        <taxon>Eurycanthinae</taxon>
        <taxon>Dryococelus</taxon>
    </lineage>
</organism>
<dbReference type="PANTHER" id="PTHR24258:SF136">
    <property type="entry name" value="GH06673P-RELATED"/>
    <property type="match status" value="1"/>
</dbReference>
<keyword evidence="4" id="KW-1185">Reference proteome</keyword>
<feature type="domain" description="Peptidase S1" evidence="2">
    <location>
        <begin position="258"/>
        <end position="494"/>
    </location>
</feature>
<dbReference type="Gene3D" id="2.40.10.10">
    <property type="entry name" value="Trypsin-like serine proteases"/>
    <property type="match status" value="1"/>
</dbReference>
<dbReference type="InterPro" id="IPR001254">
    <property type="entry name" value="Trypsin_dom"/>
</dbReference>
<comment type="caution">
    <text evidence="3">The sequence shown here is derived from an EMBL/GenBank/DDBJ whole genome shotgun (WGS) entry which is preliminary data.</text>
</comment>
<dbReference type="Gene3D" id="3.30.420.10">
    <property type="entry name" value="Ribonuclease H-like superfamily/Ribonuclease H"/>
    <property type="match status" value="1"/>
</dbReference>
<proteinExistence type="predicted"/>
<protein>
    <recommendedName>
        <fullName evidence="2">Peptidase S1 domain-containing protein</fullName>
    </recommendedName>
</protein>
<dbReference type="Proteomes" id="UP001159363">
    <property type="component" value="Chromosome 2"/>
</dbReference>
<feature type="region of interest" description="Disordered" evidence="1">
    <location>
        <begin position="73"/>
        <end position="115"/>
    </location>
</feature>
<sequence>MPWTAKNTNQLVLREIKHTYSLEVQILQAKLEYFGHKRRKDSLDMFLMLGKIKGKRKKGTTDNEIVEWNLTCNGQEPGKTSKNGRGQESLQRRRGAPYHDHHTHLTSHHQTSGCGDTSNRLCMLHYLTRGMSSSDTTPPLQSINSESRYFGGRALARRRYLINKSSQRLYISLVVVIIIYKRSLHQPHRFTHNPVVIVHNDLSSRRELTRSMSPLQCHAIDFEISLPRIRYCVLLAWQWNVVCCKPSRCSRLETTHNRINHDDQNVYWTKFPFARVKSVTDTLIHSTATTFPPLLTGEVVQLSAERLVLLPCITSEILTVISPYLKNTVQFSATVQPAWLYTRTDSFISRGAISGWGESDRHGRHPQEPLWTTVATTAPCGINDVICTENSRQGTGGATCPSRSNDIQTIGWPLRSRQPGGKASSFVSQPLAEPQVPGDRKEVEDESGDSGGPLVIEEGCSNYLAGVTVGGTFVLGRLQHNSYFVRVSQYISWIEYYVWNVPTRNLIVDLCFTAFGAGPLIFVRGSMNTEAYCSILDNEMLPTLWHFYGMDPCYFQDDNARCHWFADSNVRRLDGPAQSPDLNPIEHLWDELDRRMWACQARPKSIAQLMEWLQEE</sequence>
<reference evidence="3 4" key="1">
    <citation type="submission" date="2023-02" db="EMBL/GenBank/DDBJ databases">
        <title>LHISI_Scaffold_Assembly.</title>
        <authorList>
            <person name="Stuart O.P."/>
            <person name="Cleave R."/>
            <person name="Magrath M.J.L."/>
            <person name="Mikheyev A.S."/>
        </authorList>
    </citation>
    <scope>NUCLEOTIDE SEQUENCE [LARGE SCALE GENOMIC DNA]</scope>
    <source>
        <strain evidence="3">Daus_M_001</strain>
        <tissue evidence="3">Leg muscle</tissue>
    </source>
</reference>
<name>A0ABQ9IBB7_9NEOP</name>
<dbReference type="InterPro" id="IPR036397">
    <property type="entry name" value="RNaseH_sf"/>
</dbReference>
<dbReference type="SUPFAM" id="SSF50494">
    <property type="entry name" value="Trypsin-like serine proteases"/>
    <property type="match status" value="1"/>
</dbReference>
<dbReference type="EMBL" id="JARBHB010000002">
    <property type="protein sequence ID" value="KAJ8893198.1"/>
    <property type="molecule type" value="Genomic_DNA"/>
</dbReference>
<evidence type="ECO:0000256" key="1">
    <source>
        <dbReference type="SAM" id="MobiDB-lite"/>
    </source>
</evidence>
<dbReference type="Pfam" id="PF00089">
    <property type="entry name" value="Trypsin"/>
    <property type="match status" value="1"/>
</dbReference>
<evidence type="ECO:0000259" key="2">
    <source>
        <dbReference type="SMART" id="SM00020"/>
    </source>
</evidence>
<feature type="region of interest" description="Disordered" evidence="1">
    <location>
        <begin position="411"/>
        <end position="452"/>
    </location>
</feature>
<dbReference type="InterPro" id="IPR043504">
    <property type="entry name" value="Peptidase_S1_PA_chymotrypsin"/>
</dbReference>
<evidence type="ECO:0000313" key="3">
    <source>
        <dbReference type="EMBL" id="KAJ8893198.1"/>
    </source>
</evidence>
<accession>A0ABQ9IBB7</accession>
<dbReference type="SMART" id="SM00020">
    <property type="entry name" value="Tryp_SPc"/>
    <property type="match status" value="1"/>
</dbReference>
<gene>
    <name evidence="3" type="ORF">PR048_005784</name>
</gene>
<evidence type="ECO:0000313" key="4">
    <source>
        <dbReference type="Proteomes" id="UP001159363"/>
    </source>
</evidence>
<dbReference type="PANTHER" id="PTHR24258">
    <property type="entry name" value="SERINE PROTEASE-RELATED"/>
    <property type="match status" value="1"/>
</dbReference>
<dbReference type="InterPro" id="IPR009003">
    <property type="entry name" value="Peptidase_S1_PA"/>
</dbReference>
<feature type="compositionally biased region" description="Basic residues" evidence="1">
    <location>
        <begin position="92"/>
        <end position="107"/>
    </location>
</feature>